<keyword evidence="4" id="KW-1185">Reference proteome</keyword>
<comment type="caution">
    <text evidence="3">The sequence shown here is derived from an EMBL/GenBank/DDBJ whole genome shotgun (WGS) entry which is preliminary data.</text>
</comment>
<keyword evidence="2" id="KW-0732">Signal</keyword>
<dbReference type="EMBL" id="JAEMUK010000079">
    <property type="protein sequence ID" value="MBJ7544558.1"/>
    <property type="molecule type" value="Genomic_DNA"/>
</dbReference>
<reference evidence="3 4" key="1">
    <citation type="submission" date="2020-12" db="EMBL/GenBank/DDBJ databases">
        <title>Revised draft genomes of Rhodomicrobium vannielii ATCC 17100 and Rhodomicrobium udaipurense JA643.</title>
        <authorList>
            <person name="Conners E.M."/>
            <person name="Davenport E.J."/>
            <person name="Bose A."/>
        </authorList>
    </citation>
    <scope>NUCLEOTIDE SEQUENCE [LARGE SCALE GENOMIC DNA]</scope>
    <source>
        <strain evidence="3 4">JA643</strain>
    </source>
</reference>
<evidence type="ECO:0000256" key="1">
    <source>
        <dbReference type="SAM" id="MobiDB-lite"/>
    </source>
</evidence>
<feature type="compositionally biased region" description="Gly residues" evidence="1">
    <location>
        <begin position="46"/>
        <end position="61"/>
    </location>
</feature>
<evidence type="ECO:0000256" key="2">
    <source>
        <dbReference type="SAM" id="SignalP"/>
    </source>
</evidence>
<dbReference type="RefSeq" id="WP_052036859.1">
    <property type="nucleotide sequence ID" value="NZ_JAEMUK010000079.1"/>
</dbReference>
<organism evidence="3 4">
    <name type="scientific">Rhodomicrobium udaipurense</name>
    <dbReference type="NCBI Taxonomy" id="1202716"/>
    <lineage>
        <taxon>Bacteria</taxon>
        <taxon>Pseudomonadati</taxon>
        <taxon>Pseudomonadota</taxon>
        <taxon>Alphaproteobacteria</taxon>
        <taxon>Hyphomicrobiales</taxon>
        <taxon>Hyphomicrobiaceae</taxon>
        <taxon>Rhodomicrobium</taxon>
    </lineage>
</organism>
<proteinExistence type="predicted"/>
<accession>A0A8I1KM26</accession>
<protein>
    <submittedName>
        <fullName evidence="3">Spy/CpxP family protein refolding chaperone</fullName>
    </submittedName>
</protein>
<dbReference type="AlphaFoldDB" id="A0A8I1KM26"/>
<evidence type="ECO:0000313" key="4">
    <source>
        <dbReference type="Proteomes" id="UP000623250"/>
    </source>
</evidence>
<dbReference type="Proteomes" id="UP000623250">
    <property type="component" value="Unassembled WGS sequence"/>
</dbReference>
<feature type="region of interest" description="Disordered" evidence="1">
    <location>
        <begin position="23"/>
        <end position="80"/>
    </location>
</feature>
<feature type="signal peptide" evidence="2">
    <location>
        <begin position="1"/>
        <end position="25"/>
    </location>
</feature>
<gene>
    <name evidence="3" type="ORF">JDN41_13465</name>
</gene>
<evidence type="ECO:0000313" key="3">
    <source>
        <dbReference type="EMBL" id="MBJ7544558.1"/>
    </source>
</evidence>
<sequence>MVCSLSRGALVAALLVPCIASSASAQTPDRPPLPNPAFAAQPPLPGGFGGPGEAAGPGGPRGDAPPYSRDGFRHPPRPPLAQVLSTLETEIGIRANQIDAWRDFTDAFLAVAQPPQPPKPPVPGDAPEKAKPFELALRLAESASQRAKAAEALVKSVEALRAKLTPEQLTKLADAEARLRFPPPPPPHEHRS</sequence>
<name>A0A8I1KM26_9HYPH</name>
<feature type="region of interest" description="Disordered" evidence="1">
    <location>
        <begin position="172"/>
        <end position="192"/>
    </location>
</feature>
<feature type="chain" id="PRO_5034107453" evidence="2">
    <location>
        <begin position="26"/>
        <end position="192"/>
    </location>
</feature>